<keyword evidence="3" id="KW-1185">Reference proteome</keyword>
<dbReference type="GO" id="GO:0005858">
    <property type="term" value="C:axonemal dynein complex"/>
    <property type="evidence" value="ECO:0007669"/>
    <property type="project" value="TreeGrafter"/>
</dbReference>
<dbReference type="AlphaFoldDB" id="A0A8C9TV39"/>
<dbReference type="GO" id="GO:0045505">
    <property type="term" value="F:dynein intermediate chain binding"/>
    <property type="evidence" value="ECO:0007669"/>
    <property type="project" value="InterPro"/>
</dbReference>
<dbReference type="Ensembl" id="ENSSFOT00015043063.1">
    <property type="protein sequence ID" value="ENSSFOP00015058939.1"/>
    <property type="gene ID" value="ENSSFOG00015003101.2"/>
</dbReference>
<reference evidence="2" key="3">
    <citation type="submission" date="2025-09" db="UniProtKB">
        <authorList>
            <consortium name="Ensembl"/>
        </authorList>
    </citation>
    <scope>IDENTIFICATION</scope>
</reference>
<sequence>MADPSSASERGGQASNLHMVQENLKEKQAMYKEAREARKAQLTAAHRYMFGIMADRLALKAEVVEEFVLDSPSFAPFENFFAKGGRKTISFIYQETEVPGIECGRTFHGLTKGAKITRIFLASLSEIPLKGSCLFFVRTKTDVAITPKNVHEETCFLMLDITEGLLKGTSNLLSKVFTPAIYTTENWGALNQSKHGEKDKQDFKDTMTGYITFLDGIQMNIEGMVHLDPASDIDFSRLVSFEDRKAAAADLDMVHKLESILMTWYKQIEQVLIESDQIRKEADSSGPLTEIDHWKRMLAKFSSITEHINGLCCKAVINVLNINQSKALKMWKEIDARITECTNEAKDNVKFLCTLEKVCQLLYSGDPVTMAKNIQELTSVIGMIHNVSQYYNTSERITSLFKKVTNQMVAACRNYITDNGTSRVWDQDTQDIIRKIQVRYPCKNVSQHILECKEEGI</sequence>
<gene>
    <name evidence="2" type="primary">DNAH8</name>
    <name evidence="2" type="synonym">dnah8</name>
</gene>
<name>A0A8C9TV39_SCLFO</name>
<feature type="domain" description="Dynein heavy chain tail" evidence="1">
    <location>
        <begin position="254"/>
        <end position="438"/>
    </location>
</feature>
<reference evidence="2 3" key="1">
    <citation type="submission" date="2019-04" db="EMBL/GenBank/DDBJ databases">
        <authorList>
            <consortium name="Wellcome Sanger Institute Data Sharing"/>
        </authorList>
    </citation>
    <scope>NUCLEOTIDE SEQUENCE [LARGE SCALE GENOMIC DNA]</scope>
</reference>
<dbReference type="InterPro" id="IPR026983">
    <property type="entry name" value="DHC"/>
</dbReference>
<evidence type="ECO:0000313" key="3">
    <source>
        <dbReference type="Proteomes" id="UP000694397"/>
    </source>
</evidence>
<dbReference type="PANTHER" id="PTHR46532">
    <property type="entry name" value="MALE FERTILITY FACTOR KL5"/>
    <property type="match status" value="1"/>
</dbReference>
<dbReference type="GeneTree" id="ENSGT00940000158992"/>
<proteinExistence type="predicted"/>
<dbReference type="Proteomes" id="UP000694397">
    <property type="component" value="Chromosome 1"/>
</dbReference>
<reference evidence="2" key="2">
    <citation type="submission" date="2025-08" db="UniProtKB">
        <authorList>
            <consortium name="Ensembl"/>
        </authorList>
    </citation>
    <scope>IDENTIFICATION</scope>
</reference>
<dbReference type="GO" id="GO:0007018">
    <property type="term" value="P:microtubule-based movement"/>
    <property type="evidence" value="ECO:0007669"/>
    <property type="project" value="InterPro"/>
</dbReference>
<evidence type="ECO:0000313" key="2">
    <source>
        <dbReference type="Ensembl" id="ENSSFOP00015058939.1"/>
    </source>
</evidence>
<dbReference type="InterPro" id="IPR013594">
    <property type="entry name" value="Dynein_heavy_tail"/>
</dbReference>
<evidence type="ECO:0000259" key="1">
    <source>
        <dbReference type="Pfam" id="PF08385"/>
    </source>
</evidence>
<protein>
    <submittedName>
        <fullName evidence="2">Dynein axonemal heavy chain 8</fullName>
    </submittedName>
</protein>
<dbReference type="PANTHER" id="PTHR46532:SF11">
    <property type="entry name" value="DYNEIN AXONEMAL HEAVY CHAIN 12"/>
    <property type="match status" value="1"/>
</dbReference>
<dbReference type="GO" id="GO:0051959">
    <property type="term" value="F:dynein light intermediate chain binding"/>
    <property type="evidence" value="ECO:0007669"/>
    <property type="project" value="InterPro"/>
</dbReference>
<organism evidence="2 3">
    <name type="scientific">Scleropages formosus</name>
    <name type="common">Asian bonytongue</name>
    <name type="synonym">Osteoglossum formosum</name>
    <dbReference type="NCBI Taxonomy" id="113540"/>
    <lineage>
        <taxon>Eukaryota</taxon>
        <taxon>Metazoa</taxon>
        <taxon>Chordata</taxon>
        <taxon>Craniata</taxon>
        <taxon>Vertebrata</taxon>
        <taxon>Euteleostomi</taxon>
        <taxon>Actinopterygii</taxon>
        <taxon>Neopterygii</taxon>
        <taxon>Teleostei</taxon>
        <taxon>Osteoglossocephala</taxon>
        <taxon>Osteoglossomorpha</taxon>
        <taxon>Osteoglossiformes</taxon>
        <taxon>Osteoglossidae</taxon>
        <taxon>Scleropages</taxon>
    </lineage>
</organism>
<dbReference type="Pfam" id="PF08385">
    <property type="entry name" value="DHC_N1"/>
    <property type="match status" value="1"/>
</dbReference>
<accession>A0A8C9TV39</accession>